<dbReference type="AlphaFoldDB" id="A0A7J8FL19"/>
<accession>A0A7J8FL19</accession>
<evidence type="ECO:0000313" key="3">
    <source>
        <dbReference type="Proteomes" id="UP000593571"/>
    </source>
</evidence>
<dbReference type="Proteomes" id="UP000593571">
    <property type="component" value="Unassembled WGS sequence"/>
</dbReference>
<sequence>MLNTRLKAQCHSHINTKPLLEEGGEVETSKNPSEKYDVFRNTNFSVLYFILEDAHDLTDTPGKIPKKEADSSPQRNTNSDIGGRARLLIDVTDFECALCMSCWQAEILI</sequence>
<gene>
    <name evidence="2" type="ORF">HJG63_012615</name>
</gene>
<reference evidence="2 3" key="1">
    <citation type="journal article" date="2020" name="Nature">
        <title>Six reference-quality genomes reveal evolution of bat adaptations.</title>
        <authorList>
            <person name="Jebb D."/>
            <person name="Huang Z."/>
            <person name="Pippel M."/>
            <person name="Hughes G.M."/>
            <person name="Lavrichenko K."/>
            <person name="Devanna P."/>
            <person name="Winkler S."/>
            <person name="Jermiin L.S."/>
            <person name="Skirmuntt E.C."/>
            <person name="Katzourakis A."/>
            <person name="Burkitt-Gray L."/>
            <person name="Ray D.A."/>
            <person name="Sullivan K.A.M."/>
            <person name="Roscito J.G."/>
            <person name="Kirilenko B.M."/>
            <person name="Davalos L.M."/>
            <person name="Corthals A.P."/>
            <person name="Power M.L."/>
            <person name="Jones G."/>
            <person name="Ransome R.D."/>
            <person name="Dechmann D.K.N."/>
            <person name="Locatelli A.G."/>
            <person name="Puechmaille S.J."/>
            <person name="Fedrigo O."/>
            <person name="Jarvis E.D."/>
            <person name="Hiller M."/>
            <person name="Vernes S.C."/>
            <person name="Myers E.W."/>
            <person name="Teeling E.C."/>
        </authorList>
    </citation>
    <scope>NUCLEOTIDE SEQUENCE [LARGE SCALE GENOMIC DNA]</scope>
    <source>
        <strain evidence="2">MRouAeg1</strain>
        <tissue evidence="2">Muscle</tissue>
    </source>
</reference>
<feature type="region of interest" description="Disordered" evidence="1">
    <location>
        <begin position="58"/>
        <end position="80"/>
    </location>
</feature>
<evidence type="ECO:0000256" key="1">
    <source>
        <dbReference type="SAM" id="MobiDB-lite"/>
    </source>
</evidence>
<name>A0A7J8FL19_ROUAE</name>
<dbReference type="EMBL" id="JACASE010000007">
    <property type="protein sequence ID" value="KAF6447842.1"/>
    <property type="molecule type" value="Genomic_DNA"/>
</dbReference>
<evidence type="ECO:0000313" key="2">
    <source>
        <dbReference type="EMBL" id="KAF6447842.1"/>
    </source>
</evidence>
<comment type="caution">
    <text evidence="2">The sequence shown here is derived from an EMBL/GenBank/DDBJ whole genome shotgun (WGS) entry which is preliminary data.</text>
</comment>
<protein>
    <submittedName>
        <fullName evidence="2">Uncharacterized protein</fullName>
    </submittedName>
</protein>
<proteinExistence type="predicted"/>
<feature type="compositionally biased region" description="Polar residues" evidence="1">
    <location>
        <begin position="71"/>
        <end position="80"/>
    </location>
</feature>
<organism evidence="2 3">
    <name type="scientific">Rousettus aegyptiacus</name>
    <name type="common">Egyptian fruit bat</name>
    <name type="synonym">Pteropus aegyptiacus</name>
    <dbReference type="NCBI Taxonomy" id="9407"/>
    <lineage>
        <taxon>Eukaryota</taxon>
        <taxon>Metazoa</taxon>
        <taxon>Chordata</taxon>
        <taxon>Craniata</taxon>
        <taxon>Vertebrata</taxon>
        <taxon>Euteleostomi</taxon>
        <taxon>Mammalia</taxon>
        <taxon>Eutheria</taxon>
        <taxon>Laurasiatheria</taxon>
        <taxon>Chiroptera</taxon>
        <taxon>Yinpterochiroptera</taxon>
        <taxon>Pteropodoidea</taxon>
        <taxon>Pteropodidae</taxon>
        <taxon>Rousettinae</taxon>
        <taxon>Rousettus</taxon>
    </lineage>
</organism>
<keyword evidence="3" id="KW-1185">Reference proteome</keyword>